<dbReference type="Proteomes" id="UP000235388">
    <property type="component" value="Unassembled WGS sequence"/>
</dbReference>
<dbReference type="PANTHER" id="PTHR34065">
    <property type="entry name" value="CELL DIVISION CONTROL PROTEIN 14"/>
    <property type="match status" value="1"/>
</dbReference>
<feature type="compositionally biased region" description="Polar residues" evidence="1">
    <location>
        <begin position="556"/>
        <end position="566"/>
    </location>
</feature>
<organism evidence="3 4">
    <name type="scientific">Puccinia coronata f. sp. avenae</name>
    <dbReference type="NCBI Taxonomy" id="200324"/>
    <lineage>
        <taxon>Eukaryota</taxon>
        <taxon>Fungi</taxon>
        <taxon>Dikarya</taxon>
        <taxon>Basidiomycota</taxon>
        <taxon>Pucciniomycotina</taxon>
        <taxon>Pucciniomycetes</taxon>
        <taxon>Pucciniales</taxon>
        <taxon>Pucciniaceae</taxon>
        <taxon>Puccinia</taxon>
    </lineage>
</organism>
<keyword evidence="2" id="KW-0732">Signal</keyword>
<feature type="compositionally biased region" description="Basic and acidic residues" evidence="1">
    <location>
        <begin position="243"/>
        <end position="254"/>
    </location>
</feature>
<dbReference type="STRING" id="200324.A0A2N5T4A5"/>
<reference evidence="3 4" key="1">
    <citation type="submission" date="2017-11" db="EMBL/GenBank/DDBJ databases">
        <title>De novo assembly and phasing of dikaryotic genomes from two isolates of Puccinia coronata f. sp. avenae, the causal agent of oat crown rust.</title>
        <authorList>
            <person name="Miller M.E."/>
            <person name="Zhang Y."/>
            <person name="Omidvar V."/>
            <person name="Sperschneider J."/>
            <person name="Schwessinger B."/>
            <person name="Raley C."/>
            <person name="Palmer J.M."/>
            <person name="Garnica D."/>
            <person name="Upadhyaya N."/>
            <person name="Rathjen J."/>
            <person name="Taylor J.M."/>
            <person name="Park R.F."/>
            <person name="Dodds P.N."/>
            <person name="Hirsch C.D."/>
            <person name="Kianian S.F."/>
            <person name="Figueroa M."/>
        </authorList>
    </citation>
    <scope>NUCLEOTIDE SEQUENCE [LARGE SCALE GENOMIC DNA]</scope>
    <source>
        <strain evidence="3">12NC29</strain>
    </source>
</reference>
<accession>A0A2N5T4A5</accession>
<protein>
    <submittedName>
        <fullName evidence="3">Uncharacterized protein</fullName>
    </submittedName>
</protein>
<feature type="compositionally biased region" description="Polar residues" evidence="1">
    <location>
        <begin position="610"/>
        <end position="622"/>
    </location>
</feature>
<dbReference type="OrthoDB" id="5357220at2759"/>
<feature type="region of interest" description="Disordered" evidence="1">
    <location>
        <begin position="213"/>
        <end position="356"/>
    </location>
</feature>
<feature type="compositionally biased region" description="Low complexity" evidence="1">
    <location>
        <begin position="752"/>
        <end position="774"/>
    </location>
</feature>
<proteinExistence type="predicted"/>
<feature type="signal peptide" evidence="2">
    <location>
        <begin position="1"/>
        <end position="21"/>
    </location>
</feature>
<gene>
    <name evidence="3" type="ORF">PCANC_08484</name>
</gene>
<dbReference type="InterPro" id="IPR012535">
    <property type="entry name" value="Cell_div_Cdc14"/>
</dbReference>
<evidence type="ECO:0000313" key="3">
    <source>
        <dbReference type="EMBL" id="PLW20327.1"/>
    </source>
</evidence>
<feature type="region of interest" description="Disordered" evidence="1">
    <location>
        <begin position="714"/>
        <end position="740"/>
    </location>
</feature>
<feature type="compositionally biased region" description="Polar residues" evidence="1">
    <location>
        <begin position="314"/>
        <end position="348"/>
    </location>
</feature>
<evidence type="ECO:0000256" key="1">
    <source>
        <dbReference type="SAM" id="MobiDB-lite"/>
    </source>
</evidence>
<feature type="compositionally biased region" description="Basic and acidic residues" evidence="1">
    <location>
        <begin position="520"/>
        <end position="530"/>
    </location>
</feature>
<feature type="compositionally biased region" description="Basic and acidic residues" evidence="1">
    <location>
        <begin position="502"/>
        <end position="513"/>
    </location>
</feature>
<evidence type="ECO:0000256" key="2">
    <source>
        <dbReference type="SAM" id="SignalP"/>
    </source>
</evidence>
<dbReference type="Pfam" id="PF08045">
    <property type="entry name" value="CDC14"/>
    <property type="match status" value="1"/>
</dbReference>
<feature type="region of interest" description="Disordered" evidence="1">
    <location>
        <begin position="824"/>
        <end position="848"/>
    </location>
</feature>
<feature type="compositionally biased region" description="Polar residues" evidence="1">
    <location>
        <begin position="651"/>
        <end position="660"/>
    </location>
</feature>
<sequence length="848" mass="91763">MSTLESLTGILLSTFDTLLLAEDEQKSTEALTLIRVLLIGASLGGKEAERGTQFIQLQHRVELNASLVLLRFIAQLSAAPEIADALQYPASTDRAHISPILQQLATSFVLLQGLLHLHPPSQHLFASEYNLRILLRFLPPALHSSHFASIGLPLLDLLLITFVDSPKNAQLFESAGALEILIQAMKQKSLKTELRVKVIETLWAWWSDEEEPDPDKLAIQPTTQPNHPPHIHPISIYNPPRPKSSDVKLDHDPARTPSNHKTRGNSRIRPISLPPPSLPEEDEEEDNVANTSANLSDGHETPKPNRATTRVKIQPSSNNMSTSHSNPTKPQPFSSPMVKSSSEGTNGTPLRAFKPAADPASRLRLMLESTAGQFIPATPHHPHRTRPFNTPTHQRSSSPSPTPHTALLHKSHPVVSLKKPAQSDSSDSNPARPSDESDDSDRTDLSPHQLFPVRQRRTAIKQGSNTPQRLIRHKQSASLGSIQHTPTSYSRSRQSSEEEEAAAERGAEQDGRRHGSSGPSDERRARDPTRRSIRSSTLIASEPATPRSPAIIAATDTAQSRPSSRQTDARPLSPSELKRLSGDTPRASRTSKTPSRGSVGSKALVPCSPTLPSGLSSSQDWAQYTPKRSSGGASASAAATKSGRSGKTLITPATPQSHTSKAPHVLTGHPLAYSPNKRFISRPLTPNHSLVNQSDLELMVNGTDSDVGPSLALLSAKKERPAGKRRSVASKKPAAGDCQQDAAGRDLPVEEPPAAAALSSSLSPSPSSPSSTATPAPPKKSAGSRLGKTGILEKYMANSDELVRSFREIGVGFKALSRHHHPHFAPLPNLLRHDPTLPTHKHSDRLHR</sequence>
<name>A0A2N5T4A5_9BASI</name>
<evidence type="ECO:0000313" key="4">
    <source>
        <dbReference type="Proteomes" id="UP000235388"/>
    </source>
</evidence>
<feature type="region of interest" description="Disordered" evidence="1">
    <location>
        <begin position="374"/>
        <end position="670"/>
    </location>
</feature>
<feature type="compositionally biased region" description="Polar residues" evidence="1">
    <location>
        <begin position="422"/>
        <end position="431"/>
    </location>
</feature>
<feature type="compositionally biased region" description="Polar residues" evidence="1">
    <location>
        <begin position="587"/>
        <end position="598"/>
    </location>
</feature>
<dbReference type="EMBL" id="PGCJ01000799">
    <property type="protein sequence ID" value="PLW20327.1"/>
    <property type="molecule type" value="Genomic_DNA"/>
</dbReference>
<dbReference type="AlphaFoldDB" id="A0A2N5T4A5"/>
<feature type="compositionally biased region" description="Low complexity" evidence="1">
    <location>
        <begin position="627"/>
        <end position="647"/>
    </location>
</feature>
<feature type="compositionally biased region" description="Basic residues" evidence="1">
    <location>
        <begin position="839"/>
        <end position="848"/>
    </location>
</feature>
<feature type="region of interest" description="Disordered" evidence="1">
    <location>
        <begin position="752"/>
        <end position="787"/>
    </location>
</feature>
<dbReference type="PANTHER" id="PTHR34065:SF1">
    <property type="entry name" value="CELL DIVISION CONTROL PROTEIN 14"/>
    <property type="match status" value="1"/>
</dbReference>
<feature type="chain" id="PRO_5014937482" evidence="2">
    <location>
        <begin position="22"/>
        <end position="848"/>
    </location>
</feature>
<comment type="caution">
    <text evidence="3">The sequence shown here is derived from an EMBL/GenBank/DDBJ whole genome shotgun (WGS) entry which is preliminary data.</text>
</comment>
<feature type="compositionally biased region" description="Polar residues" evidence="1">
    <location>
        <begin position="476"/>
        <end position="489"/>
    </location>
</feature>
<keyword evidence="4" id="KW-1185">Reference proteome</keyword>